<protein>
    <submittedName>
        <fullName evidence="2">Crp/Fnr family transcriptional regulator</fullName>
    </submittedName>
</protein>
<dbReference type="InterPro" id="IPR014710">
    <property type="entry name" value="RmlC-like_jellyroll"/>
</dbReference>
<evidence type="ECO:0000313" key="2">
    <source>
        <dbReference type="EMBL" id="TXF87904.1"/>
    </source>
</evidence>
<dbReference type="RefSeq" id="WP_147931916.1">
    <property type="nucleotide sequence ID" value="NZ_VOXD01000029.1"/>
</dbReference>
<dbReference type="SUPFAM" id="SSF51206">
    <property type="entry name" value="cAMP-binding domain-like"/>
    <property type="match status" value="1"/>
</dbReference>
<name>A0A5C7FED0_9BACT</name>
<sequence>MSYDLLKENLRNHLPLPDEDLNTISNYFNFSEVKKKTFLLRGGKTCRFEGFVLSGCFRIFTIDQKGNEINLYFAVSGWWLMDIDSFTNQTPSDLYIQALEDSEVLLISRENKSKLYDALPVVEKLFRIIFQKALVSWQRRLVRNHCLTAKERYLYFIETYPDISKRLSNKHLASYLGIRHEFLSKIKNADKAR</sequence>
<evidence type="ECO:0000259" key="1">
    <source>
        <dbReference type="Pfam" id="PF00027"/>
    </source>
</evidence>
<reference evidence="2 3" key="1">
    <citation type="submission" date="2019-08" db="EMBL/GenBank/DDBJ databases">
        <title>Lewinella sp. strain SSH13 Genome sequencing and assembly.</title>
        <authorList>
            <person name="Kim I."/>
        </authorList>
    </citation>
    <scope>NUCLEOTIDE SEQUENCE [LARGE SCALE GENOMIC DNA]</scope>
    <source>
        <strain evidence="2 3">SSH13</strain>
    </source>
</reference>
<gene>
    <name evidence="2" type="ORF">FUA23_16735</name>
</gene>
<comment type="caution">
    <text evidence="2">The sequence shown here is derived from an EMBL/GenBank/DDBJ whole genome shotgun (WGS) entry which is preliminary data.</text>
</comment>
<accession>A0A5C7FED0</accession>
<dbReference type="AlphaFoldDB" id="A0A5C7FED0"/>
<evidence type="ECO:0000313" key="3">
    <source>
        <dbReference type="Proteomes" id="UP000321907"/>
    </source>
</evidence>
<dbReference type="CDD" id="cd00038">
    <property type="entry name" value="CAP_ED"/>
    <property type="match status" value="1"/>
</dbReference>
<organism evidence="2 3">
    <name type="scientific">Neolewinella aurantiaca</name>
    <dbReference type="NCBI Taxonomy" id="2602767"/>
    <lineage>
        <taxon>Bacteria</taxon>
        <taxon>Pseudomonadati</taxon>
        <taxon>Bacteroidota</taxon>
        <taxon>Saprospiria</taxon>
        <taxon>Saprospirales</taxon>
        <taxon>Lewinellaceae</taxon>
        <taxon>Neolewinella</taxon>
    </lineage>
</organism>
<dbReference type="Proteomes" id="UP000321907">
    <property type="component" value="Unassembled WGS sequence"/>
</dbReference>
<feature type="domain" description="Cyclic nucleotide-binding" evidence="1">
    <location>
        <begin position="32"/>
        <end position="115"/>
    </location>
</feature>
<dbReference type="OrthoDB" id="1092431at2"/>
<dbReference type="Gene3D" id="2.60.120.10">
    <property type="entry name" value="Jelly Rolls"/>
    <property type="match status" value="1"/>
</dbReference>
<proteinExistence type="predicted"/>
<dbReference type="InterPro" id="IPR000595">
    <property type="entry name" value="cNMP-bd_dom"/>
</dbReference>
<dbReference type="InterPro" id="IPR018490">
    <property type="entry name" value="cNMP-bd_dom_sf"/>
</dbReference>
<dbReference type="Pfam" id="PF00027">
    <property type="entry name" value="cNMP_binding"/>
    <property type="match status" value="1"/>
</dbReference>
<dbReference type="EMBL" id="VOXD01000029">
    <property type="protein sequence ID" value="TXF87904.1"/>
    <property type="molecule type" value="Genomic_DNA"/>
</dbReference>
<keyword evidence="3" id="KW-1185">Reference proteome</keyword>